<dbReference type="AlphaFoldDB" id="A0A2P5BEQ6"/>
<gene>
    <name evidence="2" type="ORF">PanWU01x14_246170</name>
</gene>
<accession>A0A2P5BEQ6</accession>
<evidence type="ECO:0000256" key="1">
    <source>
        <dbReference type="SAM" id="Phobius"/>
    </source>
</evidence>
<name>A0A2P5BEQ6_PARAD</name>
<keyword evidence="1" id="KW-0472">Membrane</keyword>
<keyword evidence="1" id="KW-1133">Transmembrane helix</keyword>
<evidence type="ECO:0000313" key="3">
    <source>
        <dbReference type="Proteomes" id="UP000237105"/>
    </source>
</evidence>
<keyword evidence="1" id="KW-0812">Transmembrane</keyword>
<dbReference type="PANTHER" id="PTHR36753">
    <property type="entry name" value="TRANSMEMBRANE PROTEIN"/>
    <property type="match status" value="1"/>
</dbReference>
<comment type="caution">
    <text evidence="2">The sequence shown here is derived from an EMBL/GenBank/DDBJ whole genome shotgun (WGS) entry which is preliminary data.</text>
</comment>
<sequence length="73" mass="7969">EGNEEIMCCGSRMCMLCTCVILVVVLIGFLFGFGVFKNGFHKIKDTVDVCDPTLHGSLCGSRPFLGFHAPPPY</sequence>
<keyword evidence="3" id="KW-1185">Reference proteome</keyword>
<dbReference type="PANTHER" id="PTHR36753:SF2">
    <property type="entry name" value="TRANSMEMBRANE PROTEIN"/>
    <property type="match status" value="1"/>
</dbReference>
<feature type="non-terminal residue" evidence="2">
    <location>
        <position position="1"/>
    </location>
</feature>
<feature type="transmembrane region" description="Helical" evidence="1">
    <location>
        <begin position="13"/>
        <end position="36"/>
    </location>
</feature>
<organism evidence="2 3">
    <name type="scientific">Parasponia andersonii</name>
    <name type="common">Sponia andersonii</name>
    <dbReference type="NCBI Taxonomy" id="3476"/>
    <lineage>
        <taxon>Eukaryota</taxon>
        <taxon>Viridiplantae</taxon>
        <taxon>Streptophyta</taxon>
        <taxon>Embryophyta</taxon>
        <taxon>Tracheophyta</taxon>
        <taxon>Spermatophyta</taxon>
        <taxon>Magnoliopsida</taxon>
        <taxon>eudicotyledons</taxon>
        <taxon>Gunneridae</taxon>
        <taxon>Pentapetalae</taxon>
        <taxon>rosids</taxon>
        <taxon>fabids</taxon>
        <taxon>Rosales</taxon>
        <taxon>Cannabaceae</taxon>
        <taxon>Parasponia</taxon>
    </lineage>
</organism>
<reference evidence="3" key="1">
    <citation type="submission" date="2016-06" db="EMBL/GenBank/DDBJ databases">
        <title>Parallel loss of symbiosis genes in relatives of nitrogen-fixing non-legume Parasponia.</title>
        <authorList>
            <person name="Van Velzen R."/>
            <person name="Holmer R."/>
            <person name="Bu F."/>
            <person name="Rutten L."/>
            <person name="Van Zeijl A."/>
            <person name="Liu W."/>
            <person name="Santuari L."/>
            <person name="Cao Q."/>
            <person name="Sharma T."/>
            <person name="Shen D."/>
            <person name="Roswanjaya Y."/>
            <person name="Wardhani T."/>
            <person name="Kalhor M.S."/>
            <person name="Jansen J."/>
            <person name="Van den Hoogen J."/>
            <person name="Gungor B."/>
            <person name="Hartog M."/>
            <person name="Hontelez J."/>
            <person name="Verver J."/>
            <person name="Yang W.-C."/>
            <person name="Schijlen E."/>
            <person name="Repin R."/>
            <person name="Schilthuizen M."/>
            <person name="Schranz E."/>
            <person name="Heidstra R."/>
            <person name="Miyata K."/>
            <person name="Fedorova E."/>
            <person name="Kohlen W."/>
            <person name="Bisseling T."/>
            <person name="Smit S."/>
            <person name="Geurts R."/>
        </authorList>
    </citation>
    <scope>NUCLEOTIDE SEQUENCE [LARGE SCALE GENOMIC DNA]</scope>
    <source>
        <strain evidence="3">cv. WU1-14</strain>
    </source>
</reference>
<proteinExistence type="predicted"/>
<dbReference type="Proteomes" id="UP000237105">
    <property type="component" value="Unassembled WGS sequence"/>
</dbReference>
<evidence type="ECO:0008006" key="4">
    <source>
        <dbReference type="Google" id="ProtNLM"/>
    </source>
</evidence>
<dbReference type="EMBL" id="JXTB01000298">
    <property type="protein sequence ID" value="PON47236.1"/>
    <property type="molecule type" value="Genomic_DNA"/>
</dbReference>
<protein>
    <recommendedName>
        <fullName evidence="4">Transmembrane protein</fullName>
    </recommendedName>
</protein>
<dbReference type="OrthoDB" id="1064107at2759"/>
<evidence type="ECO:0000313" key="2">
    <source>
        <dbReference type="EMBL" id="PON47236.1"/>
    </source>
</evidence>